<feature type="transmembrane region" description="Helical" evidence="1">
    <location>
        <begin position="19"/>
        <end position="39"/>
    </location>
</feature>
<dbReference type="AlphaFoldDB" id="A0A164QW17"/>
<evidence type="ECO:0000256" key="1">
    <source>
        <dbReference type="SAM" id="Phobius"/>
    </source>
</evidence>
<evidence type="ECO:0000313" key="3">
    <source>
        <dbReference type="Proteomes" id="UP000076858"/>
    </source>
</evidence>
<keyword evidence="1" id="KW-0472">Membrane</keyword>
<gene>
    <name evidence="2" type="ORF">APZ42_028032</name>
</gene>
<evidence type="ECO:0000313" key="2">
    <source>
        <dbReference type="EMBL" id="KZS08106.1"/>
    </source>
</evidence>
<keyword evidence="3" id="KW-1185">Reference proteome</keyword>
<proteinExistence type="predicted"/>
<keyword evidence="1" id="KW-1133">Transmembrane helix</keyword>
<sequence>MRGLRRKIGEGGCSLSTEIWAFCFTVYVFGLSTRYIVLVHNKRFSSKKKKNK</sequence>
<accession>A0A164QW17</accession>
<comment type="caution">
    <text evidence="2">The sequence shown here is derived from an EMBL/GenBank/DDBJ whole genome shotgun (WGS) entry which is preliminary data.</text>
</comment>
<keyword evidence="1" id="KW-0812">Transmembrane</keyword>
<dbReference type="EMBL" id="LRGB01002360">
    <property type="protein sequence ID" value="KZS08106.1"/>
    <property type="molecule type" value="Genomic_DNA"/>
</dbReference>
<organism evidence="2 3">
    <name type="scientific">Daphnia magna</name>
    <dbReference type="NCBI Taxonomy" id="35525"/>
    <lineage>
        <taxon>Eukaryota</taxon>
        <taxon>Metazoa</taxon>
        <taxon>Ecdysozoa</taxon>
        <taxon>Arthropoda</taxon>
        <taxon>Crustacea</taxon>
        <taxon>Branchiopoda</taxon>
        <taxon>Diplostraca</taxon>
        <taxon>Cladocera</taxon>
        <taxon>Anomopoda</taxon>
        <taxon>Daphniidae</taxon>
        <taxon>Daphnia</taxon>
    </lineage>
</organism>
<protein>
    <submittedName>
        <fullName evidence="2">Uncharacterized protein</fullName>
    </submittedName>
</protein>
<name>A0A164QW17_9CRUS</name>
<dbReference type="Proteomes" id="UP000076858">
    <property type="component" value="Unassembled WGS sequence"/>
</dbReference>
<reference evidence="2 3" key="1">
    <citation type="submission" date="2016-03" db="EMBL/GenBank/DDBJ databases">
        <title>EvidentialGene: Evidence-directed Construction of Genes on Genomes.</title>
        <authorList>
            <person name="Gilbert D.G."/>
            <person name="Choi J.-H."/>
            <person name="Mockaitis K."/>
            <person name="Colbourne J."/>
            <person name="Pfrender M."/>
        </authorList>
    </citation>
    <scope>NUCLEOTIDE SEQUENCE [LARGE SCALE GENOMIC DNA]</scope>
    <source>
        <strain evidence="2 3">Xinb3</strain>
        <tissue evidence="2">Complete organism</tissue>
    </source>
</reference>